<dbReference type="GO" id="GO:0005524">
    <property type="term" value="F:ATP binding"/>
    <property type="evidence" value="ECO:0007669"/>
    <property type="project" value="UniProtKB-UniRule"/>
</dbReference>
<comment type="catalytic activity">
    <reaction evidence="9 11">
        <text>ATP + H2O = ADP + phosphate + H(+)</text>
        <dbReference type="Rhea" id="RHEA:13065"/>
        <dbReference type="ChEBI" id="CHEBI:15377"/>
        <dbReference type="ChEBI" id="CHEBI:15378"/>
        <dbReference type="ChEBI" id="CHEBI:30616"/>
        <dbReference type="ChEBI" id="CHEBI:43474"/>
        <dbReference type="ChEBI" id="CHEBI:456216"/>
    </reaction>
</comment>
<organism evidence="13 14">
    <name type="scientific">Thiomicrospira aerophila AL3</name>
    <dbReference type="NCBI Taxonomy" id="717772"/>
    <lineage>
        <taxon>Bacteria</taxon>
        <taxon>Pseudomonadati</taxon>
        <taxon>Pseudomonadota</taxon>
        <taxon>Gammaproteobacteria</taxon>
        <taxon>Thiotrichales</taxon>
        <taxon>Piscirickettsiaceae</taxon>
        <taxon>Thiomicrospira</taxon>
    </lineage>
</organism>
<evidence type="ECO:0000256" key="2">
    <source>
        <dbReference type="ARBA" id="ARBA00022737"/>
    </source>
</evidence>
<evidence type="ECO:0000256" key="1">
    <source>
        <dbReference type="ARBA" id="ARBA00022490"/>
    </source>
</evidence>
<dbReference type="CDD" id="cd03221">
    <property type="entry name" value="ABCF_EF-3"/>
    <property type="match status" value="2"/>
</dbReference>
<evidence type="ECO:0000313" key="14">
    <source>
        <dbReference type="Proteomes" id="UP000005380"/>
    </source>
</evidence>
<sequence length="625" mass="70143">MALLFLRDISLSFGAAALLDKIHFQVDSGERVCIVGRNGEGKSTLLKVIEGIQPADEGSRIVQDGVKIAKLRQDVPHDIEGSIFDVVALGLGDIGETLKAYHHAALEGDMDQLEKLQHKIEAQNGWEMNQQVDTILSKLDLPADDEFSALSGGMKRRVLLAQALVQKPDILLLDEPTNHLDIPSIQWLEGFIKSLRCALVFITHDRAFLQALATRIVEVDRGQLFNWECDYATYLERKQAQLESEAKSNAEFDKKLAQEEVWIRQGIKARRTRNEGRVRALEKLRLERQARRSQQGSANLQVNVADTSGKKVIEITDLSFAWPDKVIVKDFSTLIVRGDKVGLIGPNGCGKSTLLKLLLGQEQPQQGRVELGTNLQIAYFDQHRAKLNEELSVAENVMDSSDYVEINGQRKHIIGYLSDFLFAPDRARQPVKSLSGGERNRLLLAQVFAKPSNLLILDEPTNDLDVETLELLEDLLLNYQGTVLIVSHDRAFLNNVVTSSIVFDAPGLVNEYVGGYDDWLRQRPNLDTSSAKTKSLTKSEAKVETKVDDKPAKKLSYKDQREYDALPGLIEQLETELEALGAQVADPEFYQQDQSAIDKILAKIQHKESQLEQAFERWEMLESQL</sequence>
<evidence type="ECO:0000259" key="12">
    <source>
        <dbReference type="PROSITE" id="PS50893"/>
    </source>
</evidence>
<keyword evidence="1 11" id="KW-0963">Cytoplasm</keyword>
<evidence type="ECO:0000256" key="3">
    <source>
        <dbReference type="ARBA" id="ARBA00022741"/>
    </source>
</evidence>
<dbReference type="PROSITE" id="PS00211">
    <property type="entry name" value="ABC_TRANSPORTER_1"/>
    <property type="match status" value="2"/>
</dbReference>
<evidence type="ECO:0000256" key="4">
    <source>
        <dbReference type="ARBA" id="ARBA00022763"/>
    </source>
</evidence>
<evidence type="ECO:0000256" key="6">
    <source>
        <dbReference type="ARBA" id="ARBA00022840"/>
    </source>
</evidence>
<keyword evidence="7 11" id="KW-0238">DNA-binding</keyword>
<feature type="domain" description="ABC transporter" evidence="12">
    <location>
        <begin position="4"/>
        <end position="246"/>
    </location>
</feature>
<dbReference type="HOGENOM" id="CLU_000604_36_0_6"/>
<dbReference type="EMBL" id="CP007030">
    <property type="protein sequence ID" value="AHF01687.1"/>
    <property type="molecule type" value="Genomic_DNA"/>
</dbReference>
<comment type="subcellular location">
    <subcellularLocation>
        <location evidence="11">Cytoplasm</location>
    </subcellularLocation>
    <text evidence="11">Associates with ribosomes.</text>
</comment>
<dbReference type="InterPro" id="IPR017871">
    <property type="entry name" value="ABC_transporter-like_CS"/>
</dbReference>
<evidence type="ECO:0000256" key="8">
    <source>
        <dbReference type="ARBA" id="ARBA00023204"/>
    </source>
</evidence>
<feature type="binding site" evidence="11">
    <location>
        <begin position="345"/>
        <end position="352"/>
    </location>
    <ligand>
        <name>ATP</name>
        <dbReference type="ChEBI" id="CHEBI:30616"/>
        <label>2</label>
    </ligand>
</feature>
<dbReference type="Pfam" id="PF12848">
    <property type="entry name" value="ABC_tran_Xtn"/>
    <property type="match status" value="1"/>
</dbReference>
<dbReference type="Pfam" id="PF00005">
    <property type="entry name" value="ABC_tran"/>
    <property type="match status" value="2"/>
</dbReference>
<dbReference type="SUPFAM" id="SSF52540">
    <property type="entry name" value="P-loop containing nucleoside triphosphate hydrolases"/>
    <property type="match status" value="2"/>
</dbReference>
<comment type="function">
    <text evidence="11">Probably plays a role in ribosome assembly or function. May be involved in resolution of branched DNA intermediates that result from template switching in postreplication gaps. Binds DNA and has ATPase activity.</text>
</comment>
<dbReference type="PROSITE" id="PS50893">
    <property type="entry name" value="ABC_TRANSPORTER_2"/>
    <property type="match status" value="2"/>
</dbReference>
<dbReference type="eggNOG" id="COG0488">
    <property type="taxonomic scope" value="Bacteria"/>
</dbReference>
<evidence type="ECO:0000256" key="5">
    <source>
        <dbReference type="ARBA" id="ARBA00022801"/>
    </source>
</evidence>
<dbReference type="InterPro" id="IPR032524">
    <property type="entry name" value="ABC_tran_C"/>
</dbReference>
<dbReference type="Proteomes" id="UP000005380">
    <property type="component" value="Chromosome"/>
</dbReference>
<dbReference type="GO" id="GO:0003677">
    <property type="term" value="F:DNA binding"/>
    <property type="evidence" value="ECO:0007669"/>
    <property type="project" value="UniProtKB-UniRule"/>
</dbReference>
<dbReference type="AlphaFoldDB" id="W0DTE2"/>
<dbReference type="FunFam" id="3.40.50.300:FF:000011">
    <property type="entry name" value="Putative ABC transporter ATP-binding component"/>
    <property type="match status" value="1"/>
</dbReference>
<dbReference type="GO" id="GO:0005737">
    <property type="term" value="C:cytoplasm"/>
    <property type="evidence" value="ECO:0007669"/>
    <property type="project" value="UniProtKB-SubCell"/>
</dbReference>
<dbReference type="GO" id="GO:0016887">
    <property type="term" value="F:ATP hydrolysis activity"/>
    <property type="evidence" value="ECO:0007669"/>
    <property type="project" value="UniProtKB-UniRule"/>
</dbReference>
<dbReference type="FunFam" id="3.40.50.300:FF:000309">
    <property type="entry name" value="ABC transporter ATP-binding protein"/>
    <property type="match status" value="1"/>
</dbReference>
<dbReference type="GO" id="GO:0006281">
    <property type="term" value="P:DNA repair"/>
    <property type="evidence" value="ECO:0007669"/>
    <property type="project" value="UniProtKB-KW"/>
</dbReference>
<protein>
    <recommendedName>
        <fullName evidence="11">ATP-binding protein Uup</fullName>
        <ecNumber evidence="11">3.6.1.-</ecNumber>
    </recommendedName>
</protein>
<gene>
    <name evidence="11" type="primary">uup</name>
    <name evidence="13" type="ORF">THIAE_07885</name>
</gene>
<keyword evidence="4 11" id="KW-0227">DNA damage</keyword>
<evidence type="ECO:0000256" key="11">
    <source>
        <dbReference type="HAMAP-Rule" id="MF_00848"/>
    </source>
</evidence>
<dbReference type="InterPro" id="IPR043686">
    <property type="entry name" value="Uup"/>
</dbReference>
<dbReference type="InterPro" id="IPR003439">
    <property type="entry name" value="ABC_transporter-like_ATP-bd"/>
</dbReference>
<dbReference type="SMART" id="SM00382">
    <property type="entry name" value="AAA"/>
    <property type="match status" value="2"/>
</dbReference>
<evidence type="ECO:0000313" key="13">
    <source>
        <dbReference type="EMBL" id="AHF01687.1"/>
    </source>
</evidence>
<evidence type="ECO:0000256" key="7">
    <source>
        <dbReference type="ARBA" id="ARBA00023125"/>
    </source>
</evidence>
<accession>W0DTE2</accession>
<dbReference type="Gene3D" id="1.10.287.380">
    <property type="entry name" value="Valyl-tRNA synthetase, C-terminal domain"/>
    <property type="match status" value="1"/>
</dbReference>
<keyword evidence="3 11" id="KW-0547">Nucleotide-binding</keyword>
<keyword evidence="5 11" id="KW-0378">Hydrolase</keyword>
<dbReference type="InParanoid" id="W0DTE2"/>
<dbReference type="OrthoDB" id="9762051at2"/>
<dbReference type="EC" id="3.6.1.-" evidence="11"/>
<dbReference type="Pfam" id="PF16326">
    <property type="entry name" value="ABC_tran_CTD"/>
    <property type="match status" value="1"/>
</dbReference>
<dbReference type="PANTHER" id="PTHR42855:SF1">
    <property type="entry name" value="ABC TRANSPORTER DOMAIN-CONTAINING PROTEIN"/>
    <property type="match status" value="1"/>
</dbReference>
<dbReference type="InterPro" id="IPR037118">
    <property type="entry name" value="Val-tRNA_synth_C_sf"/>
</dbReference>
<comment type="similarity">
    <text evidence="10 11">Belongs to the ABC transporter superfamily. ABCF family. Uup subfamily.</text>
</comment>
<keyword evidence="6 11" id="KW-0067">ATP-binding</keyword>
<proteinExistence type="inferred from homology"/>
<dbReference type="STRING" id="717772.THIAE_07885"/>
<keyword evidence="2 11" id="KW-0677">Repeat</keyword>
<dbReference type="Gene3D" id="3.40.50.300">
    <property type="entry name" value="P-loop containing nucleotide triphosphate hydrolases"/>
    <property type="match status" value="2"/>
</dbReference>
<feature type="binding site" evidence="11">
    <location>
        <begin position="36"/>
        <end position="43"/>
    </location>
    <ligand>
        <name>ATP</name>
        <dbReference type="ChEBI" id="CHEBI:30616"/>
        <label>1</label>
    </ligand>
</feature>
<dbReference type="InterPro" id="IPR051309">
    <property type="entry name" value="ABCF_ATPase"/>
</dbReference>
<feature type="domain" description="ABC transporter" evidence="12">
    <location>
        <begin position="313"/>
        <end position="531"/>
    </location>
</feature>
<dbReference type="InterPro" id="IPR032781">
    <property type="entry name" value="ABC_tran_Xtn"/>
</dbReference>
<evidence type="ECO:0000256" key="10">
    <source>
        <dbReference type="ARBA" id="ARBA00061478"/>
    </source>
</evidence>
<keyword evidence="14" id="KW-1185">Reference proteome</keyword>
<dbReference type="InterPro" id="IPR027417">
    <property type="entry name" value="P-loop_NTPase"/>
</dbReference>
<name>W0DTE2_9GAMM</name>
<dbReference type="GO" id="GO:0043022">
    <property type="term" value="F:ribosome binding"/>
    <property type="evidence" value="ECO:0007669"/>
    <property type="project" value="UniProtKB-UniRule"/>
</dbReference>
<dbReference type="KEGG" id="tao:THIAE_07885"/>
<evidence type="ECO:0000256" key="9">
    <source>
        <dbReference type="ARBA" id="ARBA00049360"/>
    </source>
</evidence>
<dbReference type="PANTHER" id="PTHR42855">
    <property type="entry name" value="ABC TRANSPORTER ATP-BINDING SUBUNIT"/>
    <property type="match status" value="1"/>
</dbReference>
<reference evidence="13 14" key="1">
    <citation type="submission" date="2013-12" db="EMBL/GenBank/DDBJ databases">
        <authorList>
            <consortium name="DOE Joint Genome Institute"/>
            <person name="Kappler U."/>
            <person name="Huntemann M."/>
            <person name="Han J."/>
            <person name="Chen A."/>
            <person name="Kyrpides N."/>
            <person name="Mavromatis K."/>
            <person name="Markowitz V."/>
            <person name="Palaniappan K."/>
            <person name="Ivanova N."/>
            <person name="Schaumberg A."/>
            <person name="Pati A."/>
            <person name="Liolios K."/>
            <person name="Nordberg H.P."/>
            <person name="Cantor M.N."/>
            <person name="Hua S.X."/>
            <person name="Woyke T."/>
        </authorList>
    </citation>
    <scope>NUCLEOTIDE SEQUENCE [LARGE SCALE GENOMIC DNA]</scope>
    <source>
        <strain evidence="14">AL2</strain>
    </source>
</reference>
<keyword evidence="8 11" id="KW-0234">DNA repair</keyword>
<dbReference type="RefSeq" id="WP_006460663.1">
    <property type="nucleotide sequence ID" value="NZ_CP007030.1"/>
</dbReference>
<dbReference type="HAMAP" id="MF_00848">
    <property type="entry name" value="Uup"/>
    <property type="match status" value="1"/>
</dbReference>
<dbReference type="InterPro" id="IPR003593">
    <property type="entry name" value="AAA+_ATPase"/>
</dbReference>
<dbReference type="FunCoup" id="W0DTE2">
    <property type="interactions" value="282"/>
</dbReference>